<accession>A0A0B5FEK6</accession>
<dbReference type="KEGG" id="gsb:GSUB_03020"/>
<dbReference type="AlphaFoldDB" id="A0A0B5FEK6"/>
<evidence type="ECO:0000256" key="1">
    <source>
        <dbReference type="SAM" id="MobiDB-lite"/>
    </source>
</evidence>
<keyword evidence="3" id="KW-1185">Reference proteome</keyword>
<reference evidence="2 3" key="1">
    <citation type="journal article" date="2015" name="Genome Announc.">
        <title>Genomes of Geoalkalibacter ferrihydriticus Z-0531T and Geoalkalibacter subterraneus Red1T, Two Haloalkaliphilic Metal-Reducing Deltaproteobacteria.</title>
        <authorList>
            <person name="Badalamenti J.P."/>
            <person name="Krajmalnik-Brown R."/>
            <person name="Torres C.I."/>
            <person name="Bond D.R."/>
        </authorList>
    </citation>
    <scope>NUCLEOTIDE SEQUENCE [LARGE SCALE GENOMIC DNA]</scope>
    <source>
        <strain evidence="2 3">Red1</strain>
    </source>
</reference>
<dbReference type="HOGENOM" id="CLU_709502_0_0_7"/>
<evidence type="ECO:0000313" key="3">
    <source>
        <dbReference type="Proteomes" id="UP000035036"/>
    </source>
</evidence>
<protein>
    <submittedName>
        <fullName evidence="2">Uncharacterized protein</fullName>
    </submittedName>
</protein>
<dbReference type="STRING" id="483547.GSUB_03020"/>
<name>A0A0B5FEK6_9BACT</name>
<feature type="region of interest" description="Disordered" evidence="1">
    <location>
        <begin position="376"/>
        <end position="401"/>
    </location>
</feature>
<dbReference type="Proteomes" id="UP000035036">
    <property type="component" value="Chromosome"/>
</dbReference>
<proteinExistence type="predicted"/>
<dbReference type="EMBL" id="CP010311">
    <property type="protein sequence ID" value="AJF05753.1"/>
    <property type="molecule type" value="Genomic_DNA"/>
</dbReference>
<dbReference type="OrthoDB" id="5391741at2"/>
<dbReference type="RefSeq" id="WP_040199137.1">
    <property type="nucleotide sequence ID" value="NZ_CP010311.1"/>
</dbReference>
<gene>
    <name evidence="2" type="ORF">GSUB_03020</name>
</gene>
<evidence type="ECO:0000313" key="2">
    <source>
        <dbReference type="EMBL" id="AJF05753.1"/>
    </source>
</evidence>
<organism evidence="2 3">
    <name type="scientific">Geoalkalibacter subterraneus</name>
    <dbReference type="NCBI Taxonomy" id="483547"/>
    <lineage>
        <taxon>Bacteria</taxon>
        <taxon>Pseudomonadati</taxon>
        <taxon>Thermodesulfobacteriota</taxon>
        <taxon>Desulfuromonadia</taxon>
        <taxon>Desulfuromonadales</taxon>
        <taxon>Geoalkalibacteraceae</taxon>
        <taxon>Geoalkalibacter</taxon>
    </lineage>
</organism>
<feature type="compositionally biased region" description="Polar residues" evidence="1">
    <location>
        <begin position="391"/>
        <end position="401"/>
    </location>
</feature>
<sequence length="401" mass="46090">MFKIVEKQINVEFTLGHHQHCMVCQIPNHVGFGESACKLTDPQDKWQQIRSIFEMVAEGPGNLKKLHFLVLPESAMPAAHVEDALDFIRNHFRANTVTMFGVEHIQLHEYRAILERYREDNEEALASVLKDLDAGDIEQVPTNWAITAVKETDGRLRVFLQAKSHPFVGEETIDPFHDLYRGKVFPLFRCTPIAFNFMVLICLDYVYRDLYQSNISTVIEKANDLFFTTRQRLDLLTILECNPKPEHRAFQDVVNGFYGEYLAYTPGVRDTVTIFNNVSDETTGIKTKGEAPFGYSSIIIHKSHKIGPVDYPEFASDDFDGLPVCRLRFGTETRLYYFNLPLFHELDPRTTRFPLKIHGIYRPDPDGRWERMADQDVMQEDENSPEKKCSLGSTAESGTKK</sequence>